<name>A0ABQ5V431_9PROT</name>
<feature type="transmembrane region" description="Helical" evidence="1">
    <location>
        <begin position="103"/>
        <end position="122"/>
    </location>
</feature>
<dbReference type="PANTHER" id="PTHR11941">
    <property type="entry name" value="ENOYL-COA HYDRATASE-RELATED"/>
    <property type="match status" value="1"/>
</dbReference>
<gene>
    <name evidence="2" type="ORF">GCM10007853_01530</name>
</gene>
<proteinExistence type="predicted"/>
<comment type="caution">
    <text evidence="2">The sequence shown here is derived from an EMBL/GenBank/DDBJ whole genome shotgun (WGS) entry which is preliminary data.</text>
</comment>
<dbReference type="Pfam" id="PF00378">
    <property type="entry name" value="ECH_1"/>
    <property type="match status" value="1"/>
</dbReference>
<sequence>MPDTKPDLVAYETDDHVAIITLNRPEAMNAMNKAVRDALGDAQAKAEHDDNIRVVVLTGSGRAFSSGTDLKEFIGGQSDHGKFDNSIRDYKPLVDGVAKSKKIYIAAINGFAGGVALGLALGSDLAVMADDATIFSPFIGIGLVPDGGASWFYLRHLGYKRAFAAMAEGTRLDAQTCLDMGMVNKVVPAADLRDEAVAWAQSLAEKAPLALQSLKIIMRDAATSSQEQTARVESEHQMMMANSEDSQEGIMAFVQKRKPEFKGR</sequence>
<dbReference type="InterPro" id="IPR001753">
    <property type="entry name" value="Enoyl-CoA_hydra/iso"/>
</dbReference>
<dbReference type="EMBL" id="BSNK01000001">
    <property type="protein sequence ID" value="GLQ22279.1"/>
    <property type="molecule type" value="Genomic_DNA"/>
</dbReference>
<dbReference type="Gene3D" id="3.90.226.10">
    <property type="entry name" value="2-enoyl-CoA Hydratase, Chain A, domain 1"/>
    <property type="match status" value="1"/>
</dbReference>
<keyword evidence="1" id="KW-0472">Membrane</keyword>
<dbReference type="CDD" id="cd06558">
    <property type="entry name" value="crotonase-like"/>
    <property type="match status" value="1"/>
</dbReference>
<evidence type="ECO:0000313" key="2">
    <source>
        <dbReference type="EMBL" id="GLQ22279.1"/>
    </source>
</evidence>
<reference evidence="2" key="1">
    <citation type="journal article" date="2014" name="Int. J. Syst. Evol. Microbiol.">
        <title>Complete genome of a new Firmicutes species belonging to the dominant human colonic microbiota ('Ruminococcus bicirculans') reveals two chromosomes and a selective capacity to utilize plant glucans.</title>
        <authorList>
            <consortium name="NISC Comparative Sequencing Program"/>
            <person name="Wegmann U."/>
            <person name="Louis P."/>
            <person name="Goesmann A."/>
            <person name="Henrissat B."/>
            <person name="Duncan S.H."/>
            <person name="Flint H.J."/>
        </authorList>
    </citation>
    <scope>NUCLEOTIDE SEQUENCE</scope>
    <source>
        <strain evidence="2">NBRC 108219</strain>
    </source>
</reference>
<feature type="transmembrane region" description="Helical" evidence="1">
    <location>
        <begin position="134"/>
        <end position="154"/>
    </location>
</feature>
<accession>A0ABQ5V431</accession>
<dbReference type="SUPFAM" id="SSF52096">
    <property type="entry name" value="ClpP/crotonase"/>
    <property type="match status" value="1"/>
</dbReference>
<organism evidence="2 3">
    <name type="scientific">Algimonas ampicilliniresistens</name>
    <dbReference type="NCBI Taxonomy" id="1298735"/>
    <lineage>
        <taxon>Bacteria</taxon>
        <taxon>Pseudomonadati</taxon>
        <taxon>Pseudomonadota</taxon>
        <taxon>Alphaproteobacteria</taxon>
        <taxon>Maricaulales</taxon>
        <taxon>Robiginitomaculaceae</taxon>
        <taxon>Algimonas</taxon>
    </lineage>
</organism>
<dbReference type="RefSeq" id="WP_284386601.1">
    <property type="nucleotide sequence ID" value="NZ_BSNK01000001.1"/>
</dbReference>
<keyword evidence="1" id="KW-0812">Transmembrane</keyword>
<dbReference type="Proteomes" id="UP001161391">
    <property type="component" value="Unassembled WGS sequence"/>
</dbReference>
<reference evidence="2" key="2">
    <citation type="submission" date="2023-01" db="EMBL/GenBank/DDBJ databases">
        <title>Draft genome sequence of Algimonas ampicilliniresistens strain NBRC 108219.</title>
        <authorList>
            <person name="Sun Q."/>
            <person name="Mori K."/>
        </authorList>
    </citation>
    <scope>NUCLEOTIDE SEQUENCE</scope>
    <source>
        <strain evidence="2">NBRC 108219</strain>
    </source>
</reference>
<protein>
    <submittedName>
        <fullName evidence="2">Enoyl-CoA hydratase</fullName>
    </submittedName>
</protein>
<evidence type="ECO:0000256" key="1">
    <source>
        <dbReference type="SAM" id="Phobius"/>
    </source>
</evidence>
<dbReference type="PANTHER" id="PTHR11941:SF133">
    <property type="entry name" value="1,2-EPOXYPHENYLACETYL-COA ISOMERASE"/>
    <property type="match status" value="1"/>
</dbReference>
<keyword evidence="3" id="KW-1185">Reference proteome</keyword>
<dbReference type="InterPro" id="IPR029045">
    <property type="entry name" value="ClpP/crotonase-like_dom_sf"/>
</dbReference>
<evidence type="ECO:0000313" key="3">
    <source>
        <dbReference type="Proteomes" id="UP001161391"/>
    </source>
</evidence>
<keyword evidence="1" id="KW-1133">Transmembrane helix</keyword>